<sequence>MQNFTGHLGLYAVYQLGRHSEGTSTLCFQGDPLVRSITQSVMFFNIVHGRAKKAAVWERRTAVNFGGVPQNDAITGGNTGRQLGPRINEHKLAVRRRDPLSLAFAHAVDCDHRFIWDATEVDAMANTKQAREFLEAWKSNTNSINCHVDLAAHYEGLRARLTDSHRP</sequence>
<proteinExistence type="predicted"/>
<evidence type="ECO:0000313" key="3">
    <source>
        <dbReference type="WBParaSite" id="SSLN_0000146601-mRNA-1"/>
    </source>
</evidence>
<name>A0A183SB13_SCHSO</name>
<reference evidence="3" key="1">
    <citation type="submission" date="2016-06" db="UniProtKB">
        <authorList>
            <consortium name="WormBaseParasite"/>
        </authorList>
    </citation>
    <scope>IDENTIFICATION</scope>
</reference>
<dbReference type="AlphaFoldDB" id="A0A183SB13"/>
<keyword evidence="2" id="KW-1185">Reference proteome</keyword>
<protein>
    <submittedName>
        <fullName evidence="1 3">Uncharacterized protein</fullName>
    </submittedName>
</protein>
<accession>A0A183SB13</accession>
<dbReference type="EMBL" id="UYSU01002980">
    <property type="protein sequence ID" value="VDL87698.1"/>
    <property type="molecule type" value="Genomic_DNA"/>
</dbReference>
<evidence type="ECO:0000313" key="1">
    <source>
        <dbReference type="EMBL" id="VDL87698.1"/>
    </source>
</evidence>
<evidence type="ECO:0000313" key="2">
    <source>
        <dbReference type="Proteomes" id="UP000275846"/>
    </source>
</evidence>
<organism evidence="3">
    <name type="scientific">Schistocephalus solidus</name>
    <name type="common">Tapeworm</name>
    <dbReference type="NCBI Taxonomy" id="70667"/>
    <lineage>
        <taxon>Eukaryota</taxon>
        <taxon>Metazoa</taxon>
        <taxon>Spiralia</taxon>
        <taxon>Lophotrochozoa</taxon>
        <taxon>Platyhelminthes</taxon>
        <taxon>Cestoda</taxon>
        <taxon>Eucestoda</taxon>
        <taxon>Diphyllobothriidea</taxon>
        <taxon>Diphyllobothriidae</taxon>
        <taxon>Schistocephalus</taxon>
    </lineage>
</organism>
<dbReference type="WBParaSite" id="SSLN_0000146601-mRNA-1">
    <property type="protein sequence ID" value="SSLN_0000146601-mRNA-1"/>
    <property type="gene ID" value="SSLN_0000146601"/>
</dbReference>
<reference evidence="1 2" key="2">
    <citation type="submission" date="2018-11" db="EMBL/GenBank/DDBJ databases">
        <authorList>
            <consortium name="Pathogen Informatics"/>
        </authorList>
    </citation>
    <scope>NUCLEOTIDE SEQUENCE [LARGE SCALE GENOMIC DNA]</scope>
    <source>
        <strain evidence="1 2">NST_G2</strain>
    </source>
</reference>
<dbReference type="OrthoDB" id="420076at2759"/>
<gene>
    <name evidence="1" type="ORF">SSLN_LOCUS1411</name>
</gene>
<dbReference type="Proteomes" id="UP000275846">
    <property type="component" value="Unassembled WGS sequence"/>
</dbReference>